<keyword evidence="7 10" id="KW-0573">Peptidoglycan synthesis</keyword>
<dbReference type="EMBL" id="CP068108">
    <property type="protein sequence ID" value="QQT99332.1"/>
    <property type="molecule type" value="Genomic_DNA"/>
</dbReference>
<keyword evidence="1 10" id="KW-0963">Cytoplasm</keyword>
<comment type="catalytic activity">
    <reaction evidence="10 11">
        <text>D-alanyl-D-alanine + UDP-N-acetyl-alpha-D-muramoyl-L-alanyl-gamma-D-glutamyl-meso-2,6-diaminopimelate + ATP = UDP-N-acetyl-alpha-D-muramoyl-L-alanyl-gamma-D-glutamyl-meso-2,6-diaminopimeloyl-D-alanyl-D-alanine + ADP + phosphate + H(+)</text>
        <dbReference type="Rhea" id="RHEA:28374"/>
        <dbReference type="ChEBI" id="CHEBI:15378"/>
        <dbReference type="ChEBI" id="CHEBI:30616"/>
        <dbReference type="ChEBI" id="CHEBI:43474"/>
        <dbReference type="ChEBI" id="CHEBI:57822"/>
        <dbReference type="ChEBI" id="CHEBI:61386"/>
        <dbReference type="ChEBI" id="CHEBI:83905"/>
        <dbReference type="ChEBI" id="CHEBI:456216"/>
        <dbReference type="EC" id="6.3.2.10"/>
    </reaction>
</comment>
<dbReference type="Pfam" id="PF02875">
    <property type="entry name" value="Mur_ligase_C"/>
    <property type="match status" value="1"/>
</dbReference>
<evidence type="ECO:0000256" key="8">
    <source>
        <dbReference type="ARBA" id="ARBA00023306"/>
    </source>
</evidence>
<dbReference type="Gene3D" id="3.40.1390.10">
    <property type="entry name" value="MurE/MurF, N-terminal domain"/>
    <property type="match status" value="1"/>
</dbReference>
<dbReference type="InterPro" id="IPR005863">
    <property type="entry name" value="UDP-N-AcMur_synth"/>
</dbReference>
<evidence type="ECO:0000256" key="1">
    <source>
        <dbReference type="ARBA" id="ARBA00022490"/>
    </source>
</evidence>
<comment type="similarity">
    <text evidence="10">Belongs to the MurCDEF family. MurF subfamily.</text>
</comment>
<dbReference type="HAMAP" id="MF_02019">
    <property type="entry name" value="MurF"/>
    <property type="match status" value="1"/>
</dbReference>
<proteinExistence type="inferred from homology"/>
<dbReference type="GeneID" id="93528811"/>
<keyword evidence="3 10" id="KW-0132">Cell division</keyword>
<dbReference type="InterPro" id="IPR000713">
    <property type="entry name" value="Mur_ligase_N"/>
</dbReference>
<evidence type="ECO:0000256" key="6">
    <source>
        <dbReference type="ARBA" id="ARBA00022960"/>
    </source>
</evidence>
<comment type="function">
    <text evidence="10 11">Involved in cell wall formation. Catalyzes the final step in the synthesis of UDP-N-acetylmuramoyl-pentapeptide, the precursor of murein.</text>
</comment>
<dbReference type="GO" id="GO:0071555">
    <property type="term" value="P:cell wall organization"/>
    <property type="evidence" value="ECO:0007669"/>
    <property type="project" value="UniProtKB-KW"/>
</dbReference>
<dbReference type="AlphaFoldDB" id="A0A9Q6Z2T6"/>
<dbReference type="RefSeq" id="WP_002987290.1">
    <property type="nucleotide sequence ID" value="NZ_CP068108.1"/>
</dbReference>
<dbReference type="InterPro" id="IPR004101">
    <property type="entry name" value="Mur_ligase_C"/>
</dbReference>
<dbReference type="PANTHER" id="PTHR43024">
    <property type="entry name" value="UDP-N-ACETYLMURAMOYL-TRIPEPTIDE--D-ALANYL-D-ALANINE LIGASE"/>
    <property type="match status" value="1"/>
</dbReference>
<keyword evidence="5 10" id="KW-0067">ATP-binding</keyword>
<comment type="subcellular location">
    <subcellularLocation>
        <location evidence="10 11">Cytoplasm</location>
    </subcellularLocation>
</comment>
<dbReference type="SUPFAM" id="SSF53244">
    <property type="entry name" value="MurD-like peptide ligases, peptide-binding domain"/>
    <property type="match status" value="1"/>
</dbReference>
<evidence type="ECO:0000256" key="3">
    <source>
        <dbReference type="ARBA" id="ARBA00022618"/>
    </source>
</evidence>
<dbReference type="GO" id="GO:0051301">
    <property type="term" value="P:cell division"/>
    <property type="evidence" value="ECO:0007669"/>
    <property type="project" value="UniProtKB-KW"/>
</dbReference>
<evidence type="ECO:0000256" key="7">
    <source>
        <dbReference type="ARBA" id="ARBA00022984"/>
    </source>
</evidence>
<dbReference type="NCBIfam" id="TIGR01143">
    <property type="entry name" value="murF"/>
    <property type="match status" value="1"/>
</dbReference>
<dbReference type="EC" id="6.3.2.10" evidence="10 11"/>
<organism evidence="15 16">
    <name type="scientific">Myroides odoratus</name>
    <name type="common">Flavobacterium odoratum</name>
    <dbReference type="NCBI Taxonomy" id="256"/>
    <lineage>
        <taxon>Bacteria</taxon>
        <taxon>Pseudomonadati</taxon>
        <taxon>Bacteroidota</taxon>
        <taxon>Flavobacteriia</taxon>
        <taxon>Flavobacteriales</taxon>
        <taxon>Flavobacteriaceae</taxon>
        <taxon>Myroides</taxon>
    </lineage>
</organism>
<keyword evidence="6 10" id="KW-0133">Cell shape</keyword>
<dbReference type="SUPFAM" id="SSF63418">
    <property type="entry name" value="MurE/MurF N-terminal domain"/>
    <property type="match status" value="1"/>
</dbReference>
<dbReference type="GO" id="GO:0047480">
    <property type="term" value="F:UDP-N-acetylmuramoyl-tripeptide-D-alanyl-D-alanine ligase activity"/>
    <property type="evidence" value="ECO:0007669"/>
    <property type="project" value="UniProtKB-UniRule"/>
</dbReference>
<gene>
    <name evidence="10" type="primary">murF</name>
    <name evidence="15" type="ORF">I6I88_14140</name>
</gene>
<dbReference type="InterPro" id="IPR051046">
    <property type="entry name" value="MurCDEF_CellWall_CoF430Synth"/>
</dbReference>
<dbReference type="GO" id="GO:0008360">
    <property type="term" value="P:regulation of cell shape"/>
    <property type="evidence" value="ECO:0007669"/>
    <property type="project" value="UniProtKB-KW"/>
</dbReference>
<dbReference type="InterPro" id="IPR036565">
    <property type="entry name" value="Mur-like_cat_sf"/>
</dbReference>
<evidence type="ECO:0000313" key="16">
    <source>
        <dbReference type="Proteomes" id="UP000596202"/>
    </source>
</evidence>
<dbReference type="Gene3D" id="3.90.190.20">
    <property type="entry name" value="Mur ligase, C-terminal domain"/>
    <property type="match status" value="1"/>
</dbReference>
<dbReference type="Pfam" id="PF01225">
    <property type="entry name" value="Mur_ligase"/>
    <property type="match status" value="1"/>
</dbReference>
<dbReference type="SUPFAM" id="SSF53623">
    <property type="entry name" value="MurD-like peptide ligases, catalytic domain"/>
    <property type="match status" value="1"/>
</dbReference>
<comment type="pathway">
    <text evidence="10 11">Cell wall biogenesis; peptidoglycan biosynthesis.</text>
</comment>
<feature type="binding site" evidence="10">
    <location>
        <begin position="98"/>
        <end position="104"/>
    </location>
    <ligand>
        <name>ATP</name>
        <dbReference type="ChEBI" id="CHEBI:30616"/>
    </ligand>
</feature>
<dbReference type="InterPro" id="IPR013221">
    <property type="entry name" value="Mur_ligase_cen"/>
</dbReference>
<evidence type="ECO:0000313" key="15">
    <source>
        <dbReference type="EMBL" id="QQT99332.1"/>
    </source>
</evidence>
<keyword evidence="8 10" id="KW-0131">Cell cycle</keyword>
<evidence type="ECO:0000259" key="12">
    <source>
        <dbReference type="Pfam" id="PF01225"/>
    </source>
</evidence>
<evidence type="ECO:0000259" key="13">
    <source>
        <dbReference type="Pfam" id="PF02875"/>
    </source>
</evidence>
<dbReference type="Gene3D" id="3.40.1190.10">
    <property type="entry name" value="Mur-like, catalytic domain"/>
    <property type="match status" value="1"/>
</dbReference>
<keyword evidence="4 10" id="KW-0547">Nucleotide-binding</keyword>
<keyword evidence="2 10" id="KW-0436">Ligase</keyword>
<evidence type="ECO:0000259" key="14">
    <source>
        <dbReference type="Pfam" id="PF08245"/>
    </source>
</evidence>
<name>A0A9Q6Z2T6_MYROD</name>
<evidence type="ECO:0000256" key="11">
    <source>
        <dbReference type="RuleBase" id="RU004136"/>
    </source>
</evidence>
<dbReference type="Pfam" id="PF08245">
    <property type="entry name" value="Mur_ligase_M"/>
    <property type="match status" value="1"/>
</dbReference>
<dbReference type="InterPro" id="IPR036615">
    <property type="entry name" value="Mur_ligase_C_dom_sf"/>
</dbReference>
<feature type="domain" description="Mur ligase N-terminal catalytic" evidence="12">
    <location>
        <begin position="14"/>
        <end position="85"/>
    </location>
</feature>
<dbReference type="InterPro" id="IPR035911">
    <property type="entry name" value="MurE/MurF_N"/>
</dbReference>
<feature type="domain" description="Mur ligase central" evidence="14">
    <location>
        <begin position="97"/>
        <end position="276"/>
    </location>
</feature>
<evidence type="ECO:0000256" key="10">
    <source>
        <dbReference type="HAMAP-Rule" id="MF_02019"/>
    </source>
</evidence>
<keyword evidence="9 10" id="KW-0961">Cell wall biogenesis/degradation</keyword>
<feature type="domain" description="Mur ligase C-terminal" evidence="13">
    <location>
        <begin position="300"/>
        <end position="422"/>
    </location>
</feature>
<protein>
    <recommendedName>
        <fullName evidence="10 11">UDP-N-acetylmuramoyl-tripeptide--D-alanyl-D-alanine ligase</fullName>
        <ecNumber evidence="10 11">6.3.2.10</ecNumber>
    </recommendedName>
    <alternativeName>
        <fullName evidence="10">D-alanyl-D-alanine-adding enzyme</fullName>
    </alternativeName>
</protein>
<dbReference type="Proteomes" id="UP000596202">
    <property type="component" value="Chromosome"/>
</dbReference>
<sequence length="434" mass="48298">MNIQELYSCFTEADGIAIDTRNITPNSLFFALKGDNFDANEFAQEALDKGARYVIMDNPKLVTDRDKMFLVPNALQALQQLANYHRQQLGLPIIALTGSNGKTTTKELIKAVLSRKYNVKATQGNYNNHIGVPLTLLQFDDETDIGIVEMGANHLNEIALLCTIAQPDYGYITNFGKAHLEGFGGFEGVIKGKSELYDYLEDNHKMAFVNADDPRQDAKTITFSRYTFGSKETEANLEVEIIEHTELATIQLGEKRITSHLTGQYNATNMAAAVAIGQYFGVSLEEANQAIQAYIPTNNRSQWIKQEPFTILLDAYNANPSSMELSVANFNQLPSTSPKIYILGDMFELGTASEKEHKNIIQQVEDTTFEKAFFIGKEFSKVKDTTTSTAITFFETLPDFMAAYGDVAQILAHHTVLIKGSRGMALEKIISFLK</sequence>
<evidence type="ECO:0000256" key="2">
    <source>
        <dbReference type="ARBA" id="ARBA00022598"/>
    </source>
</evidence>
<dbReference type="GO" id="GO:0009252">
    <property type="term" value="P:peptidoglycan biosynthetic process"/>
    <property type="evidence" value="ECO:0007669"/>
    <property type="project" value="UniProtKB-UniRule"/>
</dbReference>
<evidence type="ECO:0000256" key="4">
    <source>
        <dbReference type="ARBA" id="ARBA00022741"/>
    </source>
</evidence>
<dbReference type="OrthoDB" id="9801978at2"/>
<dbReference type="GO" id="GO:0005524">
    <property type="term" value="F:ATP binding"/>
    <property type="evidence" value="ECO:0007669"/>
    <property type="project" value="UniProtKB-UniRule"/>
</dbReference>
<dbReference type="PANTHER" id="PTHR43024:SF1">
    <property type="entry name" value="UDP-N-ACETYLMURAMOYL-TRIPEPTIDE--D-ALANYL-D-ALANINE LIGASE"/>
    <property type="match status" value="1"/>
</dbReference>
<evidence type="ECO:0000256" key="5">
    <source>
        <dbReference type="ARBA" id="ARBA00022840"/>
    </source>
</evidence>
<evidence type="ECO:0000256" key="9">
    <source>
        <dbReference type="ARBA" id="ARBA00023316"/>
    </source>
</evidence>
<accession>A0A9Q6Z2T6</accession>
<reference evidence="15 16" key="1">
    <citation type="submission" date="2021-01" db="EMBL/GenBank/DDBJ databases">
        <title>FDA dAtabase for Regulatory Grade micrObial Sequences (FDA-ARGOS): Supporting development and validation of Infectious Disease Dx tests.</title>
        <authorList>
            <person name="Sproer C."/>
            <person name="Gronow S."/>
            <person name="Severitt S."/>
            <person name="Schroder I."/>
            <person name="Tallon L."/>
            <person name="Sadzewicz L."/>
            <person name="Zhao X."/>
            <person name="Boylan J."/>
            <person name="Ott S."/>
            <person name="Bowen H."/>
            <person name="Vavikolanu K."/>
            <person name="Mehta A."/>
            <person name="Aluvathingal J."/>
            <person name="Nadendla S."/>
            <person name="Lowell S."/>
            <person name="Myers T."/>
            <person name="Yan Y."/>
            <person name="Sichtig H."/>
        </authorList>
    </citation>
    <scope>NUCLEOTIDE SEQUENCE [LARGE SCALE GENOMIC DNA]</scope>
    <source>
        <strain evidence="15 16">FDAARGOS_1131</strain>
    </source>
</reference>
<dbReference type="GO" id="GO:0005737">
    <property type="term" value="C:cytoplasm"/>
    <property type="evidence" value="ECO:0007669"/>
    <property type="project" value="UniProtKB-SubCell"/>
</dbReference>